<dbReference type="GO" id="GO:0065003">
    <property type="term" value="P:protein-containing complex assembly"/>
    <property type="evidence" value="ECO:0007669"/>
    <property type="project" value="InterPro"/>
</dbReference>
<feature type="region of interest" description="Disordered" evidence="6">
    <location>
        <begin position="139"/>
        <end position="158"/>
    </location>
</feature>
<name>A0A6L9MHI8_9HYPH</name>
<evidence type="ECO:0000256" key="6">
    <source>
        <dbReference type="SAM" id="MobiDB-lite"/>
    </source>
</evidence>
<dbReference type="GO" id="GO:0019627">
    <property type="term" value="P:urea metabolic process"/>
    <property type="evidence" value="ECO:0007669"/>
    <property type="project" value="InterPro"/>
</dbReference>
<dbReference type="InterPro" id="IPR012406">
    <property type="entry name" value="UreE"/>
</dbReference>
<dbReference type="Pfam" id="PF02814">
    <property type="entry name" value="UreE_N"/>
    <property type="match status" value="1"/>
</dbReference>
<accession>A0A6L9MHI8</accession>
<comment type="similarity">
    <text evidence="5">Belongs to the UreE family.</text>
</comment>
<dbReference type="InterPro" id="IPR007864">
    <property type="entry name" value="UreE_C_dom"/>
</dbReference>
<evidence type="ECO:0000313" key="9">
    <source>
        <dbReference type="Proteomes" id="UP000476332"/>
    </source>
</evidence>
<dbReference type="Gene3D" id="2.60.260.20">
    <property type="entry name" value="Urease metallochaperone UreE, N-terminal domain"/>
    <property type="match status" value="1"/>
</dbReference>
<gene>
    <name evidence="5" type="primary">ureE</name>
    <name evidence="8" type="ORF">GTW51_11395</name>
</gene>
<evidence type="ECO:0000256" key="2">
    <source>
        <dbReference type="ARBA" id="ARBA00022490"/>
    </source>
</evidence>
<dbReference type="GO" id="GO:0006457">
    <property type="term" value="P:protein folding"/>
    <property type="evidence" value="ECO:0007669"/>
    <property type="project" value="InterPro"/>
</dbReference>
<keyword evidence="9" id="KW-1185">Reference proteome</keyword>
<organism evidence="8 9">
    <name type="scientific">Aurantimonas aggregata</name>
    <dbReference type="NCBI Taxonomy" id="2047720"/>
    <lineage>
        <taxon>Bacteria</taxon>
        <taxon>Pseudomonadati</taxon>
        <taxon>Pseudomonadota</taxon>
        <taxon>Alphaproteobacteria</taxon>
        <taxon>Hyphomicrobiales</taxon>
        <taxon>Aurantimonadaceae</taxon>
        <taxon>Aurantimonas</taxon>
    </lineage>
</organism>
<keyword evidence="3 5" id="KW-0533">Nickel</keyword>
<feature type="compositionally biased region" description="Basic and acidic residues" evidence="6">
    <location>
        <begin position="144"/>
        <end position="158"/>
    </location>
</feature>
<dbReference type="Proteomes" id="UP000476332">
    <property type="component" value="Unassembled WGS sequence"/>
</dbReference>
<dbReference type="GO" id="GO:0051082">
    <property type="term" value="F:unfolded protein binding"/>
    <property type="evidence" value="ECO:0007669"/>
    <property type="project" value="UniProtKB-UniRule"/>
</dbReference>
<dbReference type="InterPro" id="IPR036118">
    <property type="entry name" value="UreE_N_sf"/>
</dbReference>
<dbReference type="Pfam" id="PF05194">
    <property type="entry name" value="UreE_C"/>
    <property type="match status" value="1"/>
</dbReference>
<dbReference type="GO" id="GO:0005737">
    <property type="term" value="C:cytoplasm"/>
    <property type="evidence" value="ECO:0007669"/>
    <property type="project" value="UniProtKB-SubCell"/>
</dbReference>
<evidence type="ECO:0000256" key="4">
    <source>
        <dbReference type="ARBA" id="ARBA00023186"/>
    </source>
</evidence>
<dbReference type="CDD" id="cd00571">
    <property type="entry name" value="UreE"/>
    <property type="match status" value="1"/>
</dbReference>
<dbReference type="SUPFAM" id="SSF69737">
    <property type="entry name" value="Urease metallochaperone UreE, C-terminal domain"/>
    <property type="match status" value="1"/>
</dbReference>
<dbReference type="SUPFAM" id="SSF69287">
    <property type="entry name" value="Urease metallochaperone UreE, N-terminal domain"/>
    <property type="match status" value="1"/>
</dbReference>
<dbReference type="EMBL" id="JAAAMJ010000007">
    <property type="protein sequence ID" value="NDV87304.1"/>
    <property type="molecule type" value="Genomic_DNA"/>
</dbReference>
<comment type="subcellular location">
    <subcellularLocation>
        <location evidence="1 5">Cytoplasm</location>
    </subcellularLocation>
</comment>
<dbReference type="AlphaFoldDB" id="A0A6L9MHI8"/>
<dbReference type="GO" id="GO:0016151">
    <property type="term" value="F:nickel cation binding"/>
    <property type="evidence" value="ECO:0007669"/>
    <property type="project" value="UniProtKB-UniRule"/>
</dbReference>
<feature type="domain" description="UreE urease accessory N-terminal" evidence="7">
    <location>
        <begin position="2"/>
        <end position="66"/>
    </location>
</feature>
<dbReference type="InterPro" id="IPR004029">
    <property type="entry name" value="UreE_N"/>
</dbReference>
<keyword evidence="2 5" id="KW-0963">Cytoplasm</keyword>
<protein>
    <recommendedName>
        <fullName evidence="5">Urease accessory protein UreE</fullName>
    </recommendedName>
</protein>
<evidence type="ECO:0000313" key="8">
    <source>
        <dbReference type="EMBL" id="NDV87304.1"/>
    </source>
</evidence>
<evidence type="ECO:0000256" key="3">
    <source>
        <dbReference type="ARBA" id="ARBA00022596"/>
    </source>
</evidence>
<comment type="caution">
    <text evidence="8">The sequence shown here is derived from an EMBL/GenBank/DDBJ whole genome shotgun (WGS) entry which is preliminary data.</text>
</comment>
<evidence type="ECO:0000256" key="5">
    <source>
        <dbReference type="HAMAP-Rule" id="MF_00822"/>
    </source>
</evidence>
<dbReference type="RefSeq" id="WP_163044048.1">
    <property type="nucleotide sequence ID" value="NZ_JAAAMJ010000007.1"/>
</dbReference>
<reference evidence="8 9" key="1">
    <citation type="submission" date="2020-01" db="EMBL/GenBank/DDBJ databases">
        <title>Genomes of bacteria type strains.</title>
        <authorList>
            <person name="Chen J."/>
            <person name="Zhu S."/>
            <person name="Chen J."/>
        </authorList>
    </citation>
    <scope>NUCLEOTIDE SEQUENCE [LARGE SCALE GENOMIC DNA]</scope>
    <source>
        <strain evidence="8 9">KCTC 52919</strain>
    </source>
</reference>
<evidence type="ECO:0000256" key="1">
    <source>
        <dbReference type="ARBA" id="ARBA00004496"/>
    </source>
</evidence>
<evidence type="ECO:0000259" key="7">
    <source>
        <dbReference type="SMART" id="SM00988"/>
    </source>
</evidence>
<keyword evidence="4 5" id="KW-0143">Chaperone</keyword>
<proteinExistence type="inferred from homology"/>
<dbReference type="HAMAP" id="MF_00822">
    <property type="entry name" value="UreE"/>
    <property type="match status" value="1"/>
</dbReference>
<dbReference type="Gene3D" id="3.30.70.790">
    <property type="entry name" value="UreE, C-terminal domain"/>
    <property type="match status" value="1"/>
</dbReference>
<dbReference type="PIRSF" id="PIRSF036402">
    <property type="entry name" value="Ureas_acces_UreE"/>
    <property type="match status" value="1"/>
</dbReference>
<dbReference type="SMART" id="SM00988">
    <property type="entry name" value="UreE_N"/>
    <property type="match status" value="1"/>
</dbReference>
<sequence length="158" mass="17344">MIVGASVRRAGEWTAEADTITLDESARHRRRMAMVTDGGIAFLLDLAEATLLRDGDAIELDDGRLVAVKARPEELYAVNGRDTRHLLAIAWQIGNRHLPAQILDDRILIRRDTVIREMLEGLGANVTETEAGFDPEGGAYGGAHEAHGHEPVPDFIDR</sequence>
<comment type="function">
    <text evidence="5">Involved in urease metallocenter assembly. Binds nickel. Probably functions as a nickel donor during metallocenter assembly.</text>
</comment>